<proteinExistence type="predicted"/>
<comment type="caution">
    <text evidence="1">The sequence shown here is derived from an EMBL/GenBank/DDBJ whole genome shotgun (WGS) entry which is preliminary data.</text>
</comment>
<dbReference type="EMBL" id="CAJOBR010085640">
    <property type="protein sequence ID" value="CAF5132237.1"/>
    <property type="molecule type" value="Genomic_DNA"/>
</dbReference>
<name>A0A822G1J9_9BILA</name>
<evidence type="ECO:0000313" key="2">
    <source>
        <dbReference type="Proteomes" id="UP000663848"/>
    </source>
</evidence>
<dbReference type="Gene3D" id="3.40.50.1820">
    <property type="entry name" value="alpha/beta hydrolase"/>
    <property type="match status" value="1"/>
</dbReference>
<dbReference type="InterPro" id="IPR029058">
    <property type="entry name" value="AB_hydrolase_fold"/>
</dbReference>
<reference evidence="1" key="1">
    <citation type="submission" date="2021-02" db="EMBL/GenBank/DDBJ databases">
        <authorList>
            <person name="Nowell W R."/>
        </authorList>
    </citation>
    <scope>NUCLEOTIDE SEQUENCE</scope>
</reference>
<gene>
    <name evidence="1" type="ORF">QYT958_LOCUS46923</name>
</gene>
<dbReference type="Proteomes" id="UP000663848">
    <property type="component" value="Unassembled WGS sequence"/>
</dbReference>
<dbReference type="AlphaFoldDB" id="A0A822G1J9"/>
<evidence type="ECO:0000313" key="1">
    <source>
        <dbReference type="EMBL" id="CAF5132237.1"/>
    </source>
</evidence>
<protein>
    <submittedName>
        <fullName evidence="1">Uncharacterized protein</fullName>
    </submittedName>
</protein>
<accession>A0A822G1J9</accession>
<sequence length="56" mass="6411">DEQEFLVKRFNAFDYAAHLWHEGGYFHLQATKPDTIGYALNDSPIGLGLFLFSSMM</sequence>
<feature type="non-terminal residue" evidence="1">
    <location>
        <position position="1"/>
    </location>
</feature>
<organism evidence="1 2">
    <name type="scientific">Rotaria socialis</name>
    <dbReference type="NCBI Taxonomy" id="392032"/>
    <lineage>
        <taxon>Eukaryota</taxon>
        <taxon>Metazoa</taxon>
        <taxon>Spiralia</taxon>
        <taxon>Gnathifera</taxon>
        <taxon>Rotifera</taxon>
        <taxon>Eurotatoria</taxon>
        <taxon>Bdelloidea</taxon>
        <taxon>Philodinida</taxon>
        <taxon>Philodinidae</taxon>
        <taxon>Rotaria</taxon>
    </lineage>
</organism>